<organism evidence="13 14">
    <name type="scientific">Cytobacillus firmus DS1</name>
    <dbReference type="NCBI Taxonomy" id="1307436"/>
    <lineage>
        <taxon>Bacteria</taxon>
        <taxon>Bacillati</taxon>
        <taxon>Bacillota</taxon>
        <taxon>Bacilli</taxon>
        <taxon>Bacillales</taxon>
        <taxon>Bacillaceae</taxon>
        <taxon>Cytobacillus</taxon>
    </lineage>
</organism>
<dbReference type="AlphaFoldDB" id="W7KMZ7"/>
<keyword evidence="6" id="KW-0479">Metal-binding</keyword>
<feature type="domain" description="AAA+ ATPase" evidence="12">
    <location>
        <begin position="37"/>
        <end position="175"/>
    </location>
</feature>
<accession>W7KMZ7</accession>
<dbReference type="Pfam" id="PF13177">
    <property type="entry name" value="DNA_pol3_delta2"/>
    <property type="match status" value="1"/>
</dbReference>
<dbReference type="GO" id="GO:0006261">
    <property type="term" value="P:DNA-templated DNA replication"/>
    <property type="evidence" value="ECO:0007669"/>
    <property type="project" value="TreeGrafter"/>
</dbReference>
<dbReference type="InterPro" id="IPR050238">
    <property type="entry name" value="DNA_Rep/Repair_Clamp_Loader"/>
</dbReference>
<dbReference type="InterPro" id="IPR022754">
    <property type="entry name" value="DNA_pol_III_gamma-3"/>
</dbReference>
<dbReference type="PANTHER" id="PTHR11669">
    <property type="entry name" value="REPLICATION FACTOR C / DNA POLYMERASE III GAMMA-TAU SUBUNIT"/>
    <property type="match status" value="1"/>
</dbReference>
<dbReference type="RefSeq" id="WP_051488991.1">
    <property type="nucleotide sequence ID" value="NZ_APVL01000029.1"/>
</dbReference>
<comment type="similarity">
    <text evidence="1">Belongs to the DnaX/STICHEL family.</text>
</comment>
<evidence type="ECO:0000256" key="6">
    <source>
        <dbReference type="ARBA" id="ARBA00022723"/>
    </source>
</evidence>
<dbReference type="Pfam" id="PF12169">
    <property type="entry name" value="DNA_pol3_gamma3"/>
    <property type="match status" value="1"/>
</dbReference>
<evidence type="ECO:0000313" key="13">
    <source>
        <dbReference type="EMBL" id="EWG08805.1"/>
    </source>
</evidence>
<evidence type="ECO:0000256" key="2">
    <source>
        <dbReference type="ARBA" id="ARBA00012417"/>
    </source>
</evidence>
<keyword evidence="5" id="KW-0235">DNA replication</keyword>
<evidence type="ECO:0000256" key="8">
    <source>
        <dbReference type="ARBA" id="ARBA00022833"/>
    </source>
</evidence>
<dbReference type="InterPro" id="IPR003593">
    <property type="entry name" value="AAA+_ATPase"/>
</dbReference>
<dbReference type="GO" id="GO:0003887">
    <property type="term" value="F:DNA-directed DNA polymerase activity"/>
    <property type="evidence" value="ECO:0007669"/>
    <property type="project" value="UniProtKB-KW"/>
</dbReference>
<dbReference type="InterPro" id="IPR027417">
    <property type="entry name" value="P-loop_NTPase"/>
</dbReference>
<dbReference type="SUPFAM" id="SSF48019">
    <property type="entry name" value="post-AAA+ oligomerization domain-like"/>
    <property type="match status" value="1"/>
</dbReference>
<evidence type="ECO:0000256" key="7">
    <source>
        <dbReference type="ARBA" id="ARBA00022741"/>
    </source>
</evidence>
<keyword evidence="4" id="KW-0548">Nucleotidyltransferase</keyword>
<dbReference type="InterPro" id="IPR012763">
    <property type="entry name" value="DNA_pol_III_sug/sutau_N"/>
</dbReference>
<dbReference type="GO" id="GO:0046872">
    <property type="term" value="F:metal ion binding"/>
    <property type="evidence" value="ECO:0007669"/>
    <property type="project" value="UniProtKB-KW"/>
</dbReference>
<dbReference type="Gene3D" id="1.10.8.60">
    <property type="match status" value="1"/>
</dbReference>
<dbReference type="PANTHER" id="PTHR11669:SF0">
    <property type="entry name" value="PROTEIN STICHEL-LIKE 2"/>
    <property type="match status" value="1"/>
</dbReference>
<dbReference type="InterPro" id="IPR008921">
    <property type="entry name" value="DNA_pol3_clamp-load_cplx_C"/>
</dbReference>
<evidence type="ECO:0000256" key="10">
    <source>
        <dbReference type="ARBA" id="ARBA00022932"/>
    </source>
</evidence>
<dbReference type="EC" id="2.7.7.7" evidence="2"/>
<dbReference type="GO" id="GO:0003677">
    <property type="term" value="F:DNA binding"/>
    <property type="evidence" value="ECO:0007669"/>
    <property type="project" value="InterPro"/>
</dbReference>
<dbReference type="EMBL" id="APVL01000029">
    <property type="protein sequence ID" value="EWG08805.1"/>
    <property type="molecule type" value="Genomic_DNA"/>
</dbReference>
<evidence type="ECO:0000256" key="5">
    <source>
        <dbReference type="ARBA" id="ARBA00022705"/>
    </source>
</evidence>
<dbReference type="NCBIfam" id="TIGR02397">
    <property type="entry name" value="dnaX_nterm"/>
    <property type="match status" value="1"/>
</dbReference>
<comment type="caution">
    <text evidence="13">The sequence shown here is derived from an EMBL/GenBank/DDBJ whole genome shotgun (WGS) entry which is preliminary data.</text>
</comment>
<evidence type="ECO:0000256" key="4">
    <source>
        <dbReference type="ARBA" id="ARBA00022695"/>
    </source>
</evidence>
<dbReference type="NCBIfam" id="NF004046">
    <property type="entry name" value="PRK05563.1"/>
    <property type="match status" value="1"/>
</dbReference>
<dbReference type="Pfam" id="PF22608">
    <property type="entry name" value="DNAX_ATPase_lid"/>
    <property type="match status" value="1"/>
</dbReference>
<dbReference type="Proteomes" id="UP000019270">
    <property type="component" value="Unassembled WGS sequence"/>
</dbReference>
<dbReference type="GO" id="GO:0009360">
    <property type="term" value="C:DNA polymerase III complex"/>
    <property type="evidence" value="ECO:0007669"/>
    <property type="project" value="InterPro"/>
</dbReference>
<dbReference type="CDD" id="cd18137">
    <property type="entry name" value="HLD_clamp_pol_III_gamma_tau"/>
    <property type="match status" value="1"/>
</dbReference>
<dbReference type="eggNOG" id="COG2812">
    <property type="taxonomic scope" value="Bacteria"/>
</dbReference>
<evidence type="ECO:0000259" key="12">
    <source>
        <dbReference type="SMART" id="SM00382"/>
    </source>
</evidence>
<sequence>MAHLALYRKYRPKGFDHLIGQDHIKKTLLNALNQDSISHAYVFSGPRGTGKTSSAKLFAKAVNCTSGVNGEPCGACDICSDNNPDIIEIDAASNNGVDEIRELRDKIGYTPVYGKYKVYIIDEVHMLTIGAFNALLKTLEEPPKHAIFILATTEPHKIPLTILSRCQRFDFKRITDKAIMDRMKYIVKEENVEVDEQALEILARVAQGGMRDALSMLDQAISHSDGKVTAADVIDLTGSVDIGMIGEMVNAIEQKNISVVLDLLDKTIETGKEPKFLLEDLLAYYRDILVYRRVGEKANLTKALTDQSFKGIARSVNVGRVYGIIEILSKCQSQIKFSGQDKVILEVALIKAAADNPLDELESLKQEVENLMRMLASGQFSVMAEEVAVANAVDNKPEQKIESQKMTAKLDEPIPVEDEVEAFVRQMDGESVSCPSKEEFKPSNLEKEIMELSGELEVQGEQENQVEETTVSDTADETIEADIDPLDLLSIIENDLNGMDEKSSMEQDSVLLQENSKQEEDNFNLNTNEGPAPFFDQFKKDMEEGAEYIQVIDDDNLTSDELVPPEDLIDLPETQPEERTVTESPKLKKVLGICSVAKKEYREQYNQNHEEILSTLKAERMQVMALYREATVRAISAQHIVVTMPTKAKVKLLEKVMNRSIVQSVIEEVLGLSLELIVIDEEEWNLIKKEFKK</sequence>
<protein>
    <recommendedName>
        <fullName evidence="2">DNA-directed DNA polymerase</fullName>
        <ecNumber evidence="2">2.7.7.7</ecNumber>
    </recommendedName>
</protein>
<reference evidence="13 14" key="2">
    <citation type="journal article" date="2016" name="Sci. Rep.">
        <title>A novel serine protease, Sep1, from Bacillus firmus DS-1 has nematicidal activity and degrades multiple intestinal-associated nematode proteins.</title>
        <authorList>
            <person name="Geng C."/>
            <person name="Nie X."/>
            <person name="Tang Z."/>
            <person name="Zhang Y."/>
            <person name="Lin J."/>
            <person name="Sun M."/>
            <person name="Peng D."/>
        </authorList>
    </citation>
    <scope>NUCLEOTIDE SEQUENCE [LARGE SCALE GENOMIC DNA]</scope>
    <source>
        <strain evidence="13 14">DS1</strain>
    </source>
</reference>
<evidence type="ECO:0000256" key="1">
    <source>
        <dbReference type="ARBA" id="ARBA00006360"/>
    </source>
</evidence>
<dbReference type="FunFam" id="1.10.8.60:FF:000013">
    <property type="entry name" value="DNA polymerase III subunit gamma/tau"/>
    <property type="match status" value="1"/>
</dbReference>
<keyword evidence="7" id="KW-0547">Nucleotide-binding</keyword>
<reference evidence="14" key="1">
    <citation type="submission" date="2013-03" db="EMBL/GenBank/DDBJ databases">
        <title>Draft genome sequence of Bacillus firmus DS1.</title>
        <authorList>
            <person name="Peng D."/>
            <person name="Zhu L."/>
            <person name="Sun M."/>
        </authorList>
    </citation>
    <scope>NUCLEOTIDE SEQUENCE [LARGE SCALE GENOMIC DNA]</scope>
    <source>
        <strain evidence="14">DS1</strain>
    </source>
</reference>
<dbReference type="SMART" id="SM00382">
    <property type="entry name" value="AAA"/>
    <property type="match status" value="1"/>
</dbReference>
<dbReference type="CDD" id="cd00009">
    <property type="entry name" value="AAA"/>
    <property type="match status" value="1"/>
</dbReference>
<comment type="catalytic activity">
    <reaction evidence="11">
        <text>DNA(n) + a 2'-deoxyribonucleoside 5'-triphosphate = DNA(n+1) + diphosphate</text>
        <dbReference type="Rhea" id="RHEA:22508"/>
        <dbReference type="Rhea" id="RHEA-COMP:17339"/>
        <dbReference type="Rhea" id="RHEA-COMP:17340"/>
        <dbReference type="ChEBI" id="CHEBI:33019"/>
        <dbReference type="ChEBI" id="CHEBI:61560"/>
        <dbReference type="ChEBI" id="CHEBI:173112"/>
        <dbReference type="EC" id="2.7.7.7"/>
    </reaction>
</comment>
<dbReference type="SUPFAM" id="SSF52540">
    <property type="entry name" value="P-loop containing nucleoside triphosphate hydrolases"/>
    <property type="match status" value="1"/>
</dbReference>
<evidence type="ECO:0000313" key="14">
    <source>
        <dbReference type="Proteomes" id="UP000019270"/>
    </source>
</evidence>
<evidence type="ECO:0000256" key="3">
    <source>
        <dbReference type="ARBA" id="ARBA00022679"/>
    </source>
</evidence>
<dbReference type="Gene3D" id="1.20.272.10">
    <property type="match status" value="1"/>
</dbReference>
<keyword evidence="10" id="KW-0239">DNA-directed DNA polymerase</keyword>
<evidence type="ECO:0000256" key="9">
    <source>
        <dbReference type="ARBA" id="ARBA00022840"/>
    </source>
</evidence>
<name>W7KMZ7_CYTFI</name>
<keyword evidence="8" id="KW-0862">Zinc</keyword>
<dbReference type="PATRIC" id="fig|1307436.3.peg.4787"/>
<proteinExistence type="inferred from homology"/>
<dbReference type="Gene3D" id="3.40.50.300">
    <property type="entry name" value="P-loop containing nucleotide triphosphate hydrolases"/>
    <property type="match status" value="1"/>
</dbReference>
<evidence type="ECO:0000256" key="11">
    <source>
        <dbReference type="ARBA" id="ARBA00049244"/>
    </source>
</evidence>
<dbReference type="GO" id="GO:0005524">
    <property type="term" value="F:ATP binding"/>
    <property type="evidence" value="ECO:0007669"/>
    <property type="project" value="UniProtKB-KW"/>
</dbReference>
<dbReference type="FunFam" id="3.40.50.300:FF:000014">
    <property type="entry name" value="DNA polymerase III subunit gamma/tau"/>
    <property type="match status" value="1"/>
</dbReference>
<keyword evidence="9" id="KW-0067">ATP-binding</keyword>
<dbReference type="OrthoDB" id="9810148at2"/>
<keyword evidence="3" id="KW-0808">Transferase</keyword>
<dbReference type="InterPro" id="IPR045085">
    <property type="entry name" value="HLD_clamp_pol_III_gamma_tau"/>
</dbReference>
<gene>
    <name evidence="13" type="ORF">PBF_22482</name>
</gene>